<sequence>MHENLTPSTTPVSDEEAHGQRSFATLERVLIGLPVISLFFMALAWLRYGIDLPYLDDFRAYVTGNAASFELSHLFKSENDTLSVTTRVLDALAQRYLDGNSIAYQLLSMLAVLGSLLWLQWKLLARVLPSRLLAACAFSTTLLMLQPDSYWGWQNMAYVQAIPLVCVFAMLYLVTCCAWRPALKHAALFTVALVSGLSYISGAFAALVLGTTWLLACAIDRGLWTKYGAAGLAVLAGGVITTAVQLRVIMVVQDGKTHRADAAWALPTDADFWFYLLGKVGRSLMFPASAGGWSLGLAIVSLLVVVTLVGCGVVRLLRKQDGAEVDRAVLIIFLSLVGVVASYLLMVAAGRANLRPASVDTDIQIFQFGYRRFHFFWATALWPWVFAAAFVLIKKWPVARGRWVSAGMGALAVVLSLFALSQGAMAHNDYFSNVSARRSANDIPCIQKSLLDESDVVCPSLFGSRSLTAAYTYGLKTGASFTRYFPPMLLAHGKPTAAKQYHPLRQPAGGYEIKHADGQLSDSGKLSISAGKDVNVYFVTGAKRAAMRECLALRVSADITTPAADFAQLFYLPLGEPRFKEAFSSKVAVPGQVSTRVEFTVVSRDGFQDRFRLDPLAKPNASQVANLSVSCVR</sequence>
<feature type="transmembrane region" description="Helical" evidence="1">
    <location>
        <begin position="128"/>
        <end position="145"/>
    </location>
</feature>
<dbReference type="Proteomes" id="UP000593932">
    <property type="component" value="Chromosome"/>
</dbReference>
<keyword evidence="1" id="KW-0472">Membrane</keyword>
<feature type="transmembrane region" description="Helical" evidence="1">
    <location>
        <begin position="227"/>
        <end position="250"/>
    </location>
</feature>
<keyword evidence="1" id="KW-1133">Transmembrane helix</keyword>
<feature type="transmembrane region" description="Helical" evidence="1">
    <location>
        <begin position="186"/>
        <end position="215"/>
    </location>
</feature>
<dbReference type="RefSeq" id="WP_194034231.1">
    <property type="nucleotide sequence ID" value="NZ_CP063657.1"/>
</dbReference>
<evidence type="ECO:0000313" key="3">
    <source>
        <dbReference type="Proteomes" id="UP000593932"/>
    </source>
</evidence>
<proteinExistence type="predicted"/>
<evidence type="ECO:0000256" key="1">
    <source>
        <dbReference type="SAM" id="Phobius"/>
    </source>
</evidence>
<feature type="transmembrane region" description="Helical" evidence="1">
    <location>
        <begin position="102"/>
        <end position="121"/>
    </location>
</feature>
<protein>
    <submittedName>
        <fullName evidence="2">Uncharacterized protein</fullName>
    </submittedName>
</protein>
<feature type="transmembrane region" description="Helical" evidence="1">
    <location>
        <begin position="374"/>
        <end position="393"/>
    </location>
</feature>
<evidence type="ECO:0000313" key="2">
    <source>
        <dbReference type="EMBL" id="QOW21668.1"/>
    </source>
</evidence>
<gene>
    <name evidence="2" type="ORF">INQ42_10580</name>
</gene>
<accession>A0A7S6UJW9</accession>
<organism evidence="2 3">
    <name type="scientific">Novilysobacter avium</name>
    <dbReference type="NCBI Taxonomy" id="2781023"/>
    <lineage>
        <taxon>Bacteria</taxon>
        <taxon>Pseudomonadati</taxon>
        <taxon>Pseudomonadota</taxon>
        <taxon>Gammaproteobacteria</taxon>
        <taxon>Lysobacterales</taxon>
        <taxon>Lysobacteraceae</taxon>
        <taxon>Novilysobacter</taxon>
    </lineage>
</organism>
<feature type="transmembrane region" description="Helical" evidence="1">
    <location>
        <begin position="157"/>
        <end position="179"/>
    </location>
</feature>
<name>A0A7S6UJW9_9GAMM</name>
<dbReference type="EMBL" id="CP063657">
    <property type="protein sequence ID" value="QOW21668.1"/>
    <property type="molecule type" value="Genomic_DNA"/>
</dbReference>
<feature type="transmembrane region" description="Helical" evidence="1">
    <location>
        <begin position="405"/>
        <end position="425"/>
    </location>
</feature>
<feature type="transmembrane region" description="Helical" evidence="1">
    <location>
        <begin position="29"/>
        <end position="48"/>
    </location>
</feature>
<keyword evidence="3" id="KW-1185">Reference proteome</keyword>
<reference evidence="2 3" key="1">
    <citation type="submission" date="2020-10" db="EMBL/GenBank/DDBJ databases">
        <title>complete genome sequencing of Lysobacter sp. H23M41.</title>
        <authorList>
            <person name="Bae J.-W."/>
            <person name="Lee S.-Y."/>
        </authorList>
    </citation>
    <scope>NUCLEOTIDE SEQUENCE [LARGE SCALE GENOMIC DNA]</scope>
    <source>
        <strain evidence="2 3">H23M41</strain>
    </source>
</reference>
<feature type="transmembrane region" description="Helical" evidence="1">
    <location>
        <begin position="293"/>
        <end position="317"/>
    </location>
</feature>
<keyword evidence="1" id="KW-0812">Transmembrane</keyword>
<feature type="transmembrane region" description="Helical" evidence="1">
    <location>
        <begin position="329"/>
        <end position="354"/>
    </location>
</feature>